<evidence type="ECO:0000313" key="12">
    <source>
        <dbReference type="Proteomes" id="UP001431181"/>
    </source>
</evidence>
<dbReference type="InterPro" id="IPR006260">
    <property type="entry name" value="TonB/TolA_C"/>
</dbReference>
<keyword evidence="12" id="KW-1185">Reference proteome</keyword>
<evidence type="ECO:0000256" key="2">
    <source>
        <dbReference type="ARBA" id="ARBA00006555"/>
    </source>
</evidence>
<evidence type="ECO:0000256" key="1">
    <source>
        <dbReference type="ARBA" id="ARBA00004383"/>
    </source>
</evidence>
<dbReference type="InterPro" id="IPR051045">
    <property type="entry name" value="TonB-dependent_transducer"/>
</dbReference>
<dbReference type="InterPro" id="IPR037682">
    <property type="entry name" value="TonB_C"/>
</dbReference>
<gene>
    <name evidence="11" type="ORF">ONZ52_07695</name>
</gene>
<reference evidence="11" key="1">
    <citation type="submission" date="2022-11" db="EMBL/GenBank/DDBJ databases">
        <title>Marinomonas sp. nov., isolated from marine algae.</title>
        <authorList>
            <person name="Choi D.G."/>
            <person name="Kim J.M."/>
            <person name="Lee J.K."/>
            <person name="Baek J.H."/>
            <person name="Jeon C.O."/>
        </authorList>
    </citation>
    <scope>NUCLEOTIDE SEQUENCE</scope>
    <source>
        <strain evidence="11">KJ51-3</strain>
    </source>
</reference>
<keyword evidence="7" id="KW-0653">Protein transport</keyword>
<keyword evidence="3" id="KW-0813">Transport</keyword>
<comment type="caution">
    <text evidence="11">The sequence shown here is derived from an EMBL/GenBank/DDBJ whole genome shotgun (WGS) entry which is preliminary data.</text>
</comment>
<keyword evidence="4" id="KW-1003">Cell membrane</keyword>
<evidence type="ECO:0000256" key="8">
    <source>
        <dbReference type="ARBA" id="ARBA00022989"/>
    </source>
</evidence>
<evidence type="ECO:0000259" key="10">
    <source>
        <dbReference type="PROSITE" id="PS52015"/>
    </source>
</evidence>
<dbReference type="Proteomes" id="UP001431181">
    <property type="component" value="Unassembled WGS sequence"/>
</dbReference>
<dbReference type="EMBL" id="JAPEUL010000006">
    <property type="protein sequence ID" value="MCW4628864.1"/>
    <property type="molecule type" value="Genomic_DNA"/>
</dbReference>
<dbReference type="PROSITE" id="PS52015">
    <property type="entry name" value="TONB_CTD"/>
    <property type="match status" value="1"/>
</dbReference>
<evidence type="ECO:0000256" key="4">
    <source>
        <dbReference type="ARBA" id="ARBA00022475"/>
    </source>
</evidence>
<dbReference type="PANTHER" id="PTHR33446:SF2">
    <property type="entry name" value="PROTEIN TONB"/>
    <property type="match status" value="1"/>
</dbReference>
<organism evidence="11 12">
    <name type="scientific">Marinomonas rhodophyticola</name>
    <dbReference type="NCBI Taxonomy" id="2992803"/>
    <lineage>
        <taxon>Bacteria</taxon>
        <taxon>Pseudomonadati</taxon>
        <taxon>Pseudomonadota</taxon>
        <taxon>Gammaproteobacteria</taxon>
        <taxon>Oceanospirillales</taxon>
        <taxon>Oceanospirillaceae</taxon>
        <taxon>Marinomonas</taxon>
    </lineage>
</organism>
<dbReference type="RefSeq" id="WP_265218071.1">
    <property type="nucleotide sequence ID" value="NZ_JAPEUL010000006.1"/>
</dbReference>
<evidence type="ECO:0000313" key="11">
    <source>
        <dbReference type="EMBL" id="MCW4628864.1"/>
    </source>
</evidence>
<evidence type="ECO:0000256" key="6">
    <source>
        <dbReference type="ARBA" id="ARBA00022692"/>
    </source>
</evidence>
<keyword evidence="6" id="KW-0812">Transmembrane</keyword>
<keyword evidence="5" id="KW-0997">Cell inner membrane</keyword>
<evidence type="ECO:0000256" key="9">
    <source>
        <dbReference type="ARBA" id="ARBA00023136"/>
    </source>
</evidence>
<evidence type="ECO:0000256" key="7">
    <source>
        <dbReference type="ARBA" id="ARBA00022927"/>
    </source>
</evidence>
<keyword evidence="9" id="KW-0472">Membrane</keyword>
<dbReference type="NCBIfam" id="TIGR01352">
    <property type="entry name" value="tonB_Cterm"/>
    <property type="match status" value="1"/>
</dbReference>
<comment type="similarity">
    <text evidence="2">Belongs to the TonB family.</text>
</comment>
<evidence type="ECO:0000256" key="3">
    <source>
        <dbReference type="ARBA" id="ARBA00022448"/>
    </source>
</evidence>
<feature type="domain" description="TonB C-terminal" evidence="10">
    <location>
        <begin position="1"/>
        <end position="86"/>
    </location>
</feature>
<dbReference type="Gene3D" id="3.30.1150.10">
    <property type="match status" value="1"/>
</dbReference>
<dbReference type="Pfam" id="PF03544">
    <property type="entry name" value="TonB_C"/>
    <property type="match status" value="1"/>
</dbReference>
<protein>
    <submittedName>
        <fullName evidence="11">Energy transducer TonB</fullName>
    </submittedName>
</protein>
<comment type="subcellular location">
    <subcellularLocation>
        <location evidence="1">Cell inner membrane</location>
        <topology evidence="1">Single-pass membrane protein</topology>
        <orientation evidence="1">Periplasmic side</orientation>
    </subcellularLocation>
</comment>
<keyword evidence="8" id="KW-1133">Transmembrane helix</keyword>
<evidence type="ECO:0000256" key="5">
    <source>
        <dbReference type="ARBA" id="ARBA00022519"/>
    </source>
</evidence>
<name>A0ABT3KEG9_9GAMM</name>
<proteinExistence type="inferred from homology"/>
<accession>A0ABT3KEG9</accession>
<dbReference type="PANTHER" id="PTHR33446">
    <property type="entry name" value="PROTEIN TONB-RELATED"/>
    <property type="match status" value="1"/>
</dbReference>
<sequence length="86" mass="9691">MAQNKRYPRASRRRNEEGVVSLSFVAHADGSVSDVMITESSGHKRLDDAVLDMIKRSTPLPKFPKDMTETELKINLPVSFKLSDLM</sequence>
<dbReference type="SUPFAM" id="SSF74653">
    <property type="entry name" value="TolA/TonB C-terminal domain"/>
    <property type="match status" value="1"/>
</dbReference>